<name>A0A3S0RQL3_9BACT</name>
<dbReference type="Gene3D" id="3.90.79.10">
    <property type="entry name" value="Nucleoside Triphosphate Pyrophosphohydrolase"/>
    <property type="match status" value="1"/>
</dbReference>
<dbReference type="PROSITE" id="PS00893">
    <property type="entry name" value="NUDIX_BOX"/>
    <property type="match status" value="1"/>
</dbReference>
<evidence type="ECO:0000259" key="3">
    <source>
        <dbReference type="PROSITE" id="PS51462"/>
    </source>
</evidence>
<dbReference type="Proteomes" id="UP000278983">
    <property type="component" value="Unassembled WGS sequence"/>
</dbReference>
<protein>
    <submittedName>
        <fullName evidence="4">NUDIX domain-containing protein</fullName>
    </submittedName>
</protein>
<gene>
    <name evidence="4" type="ORF">EHV08_08400</name>
</gene>
<dbReference type="InterPro" id="IPR020084">
    <property type="entry name" value="NUDIX_hydrolase_CS"/>
</dbReference>
<dbReference type="InterPro" id="IPR020476">
    <property type="entry name" value="Nudix_hydrolase"/>
</dbReference>
<dbReference type="SUPFAM" id="SSF55811">
    <property type="entry name" value="Nudix"/>
    <property type="match status" value="1"/>
</dbReference>
<keyword evidence="1 2" id="KW-0378">Hydrolase</keyword>
<reference evidence="4 5" key="1">
    <citation type="submission" date="2018-12" db="EMBL/GenBank/DDBJ databases">
        <title>Genome sequencing of Prevotella sp. KCOM 3155 (= JS262).</title>
        <authorList>
            <person name="Kook J.-K."/>
            <person name="Park S.-N."/>
            <person name="Lim Y.K."/>
        </authorList>
    </citation>
    <scope>NUCLEOTIDE SEQUENCE [LARGE SCALE GENOMIC DNA]</scope>
    <source>
        <strain evidence="4 5">KCOM 3155</strain>
    </source>
</reference>
<evidence type="ECO:0000313" key="5">
    <source>
        <dbReference type="Proteomes" id="UP000278983"/>
    </source>
</evidence>
<dbReference type="Pfam" id="PF00293">
    <property type="entry name" value="NUDIX"/>
    <property type="match status" value="1"/>
</dbReference>
<dbReference type="InterPro" id="IPR000086">
    <property type="entry name" value="NUDIX_hydrolase_dom"/>
</dbReference>
<evidence type="ECO:0000313" key="4">
    <source>
        <dbReference type="EMBL" id="RUL60385.1"/>
    </source>
</evidence>
<dbReference type="InterPro" id="IPR015797">
    <property type="entry name" value="NUDIX_hydrolase-like_dom_sf"/>
</dbReference>
<keyword evidence="5" id="KW-1185">Reference proteome</keyword>
<proteinExistence type="inferred from homology"/>
<dbReference type="EMBL" id="RYYU01000001">
    <property type="protein sequence ID" value="RUL60385.1"/>
    <property type="molecule type" value="Genomic_DNA"/>
</dbReference>
<dbReference type="OrthoDB" id="9786141at2"/>
<comment type="similarity">
    <text evidence="2">Belongs to the Nudix hydrolase family.</text>
</comment>
<dbReference type="GO" id="GO:0016787">
    <property type="term" value="F:hydrolase activity"/>
    <property type="evidence" value="ECO:0007669"/>
    <property type="project" value="UniProtKB-KW"/>
</dbReference>
<comment type="caution">
    <text evidence="4">The sequence shown here is derived from an EMBL/GenBank/DDBJ whole genome shotgun (WGS) entry which is preliminary data.</text>
</comment>
<dbReference type="CDD" id="cd04681">
    <property type="entry name" value="NUDIX_Hydrolase"/>
    <property type="match status" value="1"/>
</dbReference>
<evidence type="ECO:0000256" key="2">
    <source>
        <dbReference type="RuleBase" id="RU003476"/>
    </source>
</evidence>
<dbReference type="PROSITE" id="PS51462">
    <property type="entry name" value="NUDIX"/>
    <property type="match status" value="1"/>
</dbReference>
<dbReference type="AlphaFoldDB" id="A0A3S0RQL3"/>
<evidence type="ECO:0000256" key="1">
    <source>
        <dbReference type="ARBA" id="ARBA00022801"/>
    </source>
</evidence>
<feature type="domain" description="Nudix hydrolase" evidence="3">
    <location>
        <begin position="39"/>
        <end position="174"/>
    </location>
</feature>
<dbReference type="PANTHER" id="PTHR43736">
    <property type="entry name" value="ADP-RIBOSE PYROPHOSPHATASE"/>
    <property type="match status" value="1"/>
</dbReference>
<dbReference type="PRINTS" id="PR00502">
    <property type="entry name" value="NUDIXFAMILY"/>
</dbReference>
<sequence>MSHPLDKFKYCPLCGSASFMSSSEKSKKCASCNFELFMNPSAATAAFIFDNKGRVLVVRRGREPAKGTLDLPGGFSDIGETSEETVIREVKEETGLTITSVEFLFSLPNTYHYSGMTIPTIDMFYRCEVADTAILVPDDDVDEAVWIPINELKPEKFGLQSISSGVKRLLDQHLSRSKS</sequence>
<accession>A0A3S0RQL3</accession>
<dbReference type="PANTHER" id="PTHR43736:SF1">
    <property type="entry name" value="DIHYDRONEOPTERIN TRIPHOSPHATE DIPHOSPHATASE"/>
    <property type="match status" value="1"/>
</dbReference>
<organism evidence="4 5">
    <name type="scientific">Prevotella koreensis</name>
    <dbReference type="NCBI Taxonomy" id="2490854"/>
    <lineage>
        <taxon>Bacteria</taxon>
        <taxon>Pseudomonadati</taxon>
        <taxon>Bacteroidota</taxon>
        <taxon>Bacteroidia</taxon>
        <taxon>Bacteroidales</taxon>
        <taxon>Prevotellaceae</taxon>
        <taxon>Prevotella</taxon>
    </lineage>
</organism>